<dbReference type="Gene3D" id="4.10.240.10">
    <property type="entry name" value="Zn(2)-C6 fungal-type DNA-binding domain"/>
    <property type="match status" value="1"/>
</dbReference>
<keyword evidence="6" id="KW-1185">Reference proteome</keyword>
<feature type="region of interest" description="Disordered" evidence="3">
    <location>
        <begin position="977"/>
        <end position="1031"/>
    </location>
</feature>
<evidence type="ECO:0000256" key="3">
    <source>
        <dbReference type="SAM" id="MobiDB-lite"/>
    </source>
</evidence>
<dbReference type="PANTHER" id="PTHR47425:SF2">
    <property type="entry name" value="FARB-RELATED"/>
    <property type="match status" value="1"/>
</dbReference>
<dbReference type="PANTHER" id="PTHR47425">
    <property type="entry name" value="FARB-RELATED"/>
    <property type="match status" value="1"/>
</dbReference>
<evidence type="ECO:0000313" key="6">
    <source>
        <dbReference type="Proteomes" id="UP000007796"/>
    </source>
</evidence>
<reference evidence="5 6" key="1">
    <citation type="journal article" date="2011" name="Proc. Natl. Acad. Sci. U.S.A.">
        <title>Genome and transcriptome analyses of the mountain pine beetle-fungal symbiont Grosmannia clavigera, a lodgepole pine pathogen.</title>
        <authorList>
            <person name="DiGuistini S."/>
            <person name="Wang Y."/>
            <person name="Liao N.Y."/>
            <person name="Taylor G."/>
            <person name="Tanguay P."/>
            <person name="Feau N."/>
            <person name="Henrissat B."/>
            <person name="Chan S.K."/>
            <person name="Hesse-Orce U."/>
            <person name="Alamouti S.M."/>
            <person name="Tsui C.K.M."/>
            <person name="Docking R.T."/>
            <person name="Levasseur A."/>
            <person name="Haridas S."/>
            <person name="Robertson G."/>
            <person name="Birol I."/>
            <person name="Holt R.A."/>
            <person name="Marra M.A."/>
            <person name="Hamelin R.C."/>
            <person name="Hirst M."/>
            <person name="Jones S.J.M."/>
            <person name="Bohlmann J."/>
            <person name="Breuil C."/>
        </authorList>
    </citation>
    <scope>NUCLEOTIDE SEQUENCE [LARGE SCALE GENOMIC DNA]</scope>
    <source>
        <strain evidence="6">kw1407 / UAMH 11150</strain>
    </source>
</reference>
<dbReference type="Pfam" id="PF00172">
    <property type="entry name" value="Zn_clus"/>
    <property type="match status" value="1"/>
</dbReference>
<dbReference type="AlphaFoldDB" id="F0XDH8"/>
<proteinExistence type="predicted"/>
<organism evidence="6">
    <name type="scientific">Grosmannia clavigera (strain kw1407 / UAMH 11150)</name>
    <name type="common">Blue stain fungus</name>
    <name type="synonym">Graphiocladiella clavigera</name>
    <dbReference type="NCBI Taxonomy" id="655863"/>
    <lineage>
        <taxon>Eukaryota</taxon>
        <taxon>Fungi</taxon>
        <taxon>Dikarya</taxon>
        <taxon>Ascomycota</taxon>
        <taxon>Pezizomycotina</taxon>
        <taxon>Sordariomycetes</taxon>
        <taxon>Sordariomycetidae</taxon>
        <taxon>Ophiostomatales</taxon>
        <taxon>Ophiostomataceae</taxon>
        <taxon>Leptographium</taxon>
    </lineage>
</organism>
<dbReference type="RefSeq" id="XP_014173883.1">
    <property type="nucleotide sequence ID" value="XM_014318408.1"/>
</dbReference>
<sequence>MATEVQTMTTVKRADNPSKARKRAPKACLSCRARKVRCDVSQRGRPCMNCYLDSESCVVTGRASRLRKAQKPIANIFTPALPSPTASAAANSGTNDAQTSCLPPDFVSAGELHTEAAQSPGQETSLEQHGHLHMCEADESQHDEHHHNHAQNTSHTSSKTSAPGNSESHSPENGSVRCRSPSKGGAHSHDSKGESAYENVHRSEPHKNSKHHHNQPQEQSDQGPVNKTTGADISGSGAAAAGVGAGPDQQHASTGAESMLWASQHSICNRGPGMTADITYSYYPFLAISNLSGVLPQDVNYLETQSCLRVPTRAILDEFQGAGRVSSHGMSLLVFQAMLFSTCNFISRESIHALGFPTIRVARAAFYRRAKLLFDFETETSPAAVAQAALLLSFWSPSSSPGTKTPNTAWLCTAIQHAKLAEAHRYASLTAPRDAGRANALKRLWWCCVLRDRILGLGLRRSIHITRAHFDFDANPPLNCADLADEIERSPVYNPGTKSCLNEILVHMVKLCVVLTDILALVFPLDGTPGWGRLTAESDASRVRQCKAELRRWYKDAMLHFPMFGGATNGRAGGNTTRLAAGAGMGREFCHDSIILYTNLMYMYYHSTRVALCHHEVLHVAVANANNPGGIHDNPMAVPPLYESRRELKGATSGVTECLKELIRLRLARWLPISAVTCTALPLFLHIIDVKLSSAASAAATAAAPASATKSAAAKSASAASSALKQHRLNILIEAMKTYQPQYDGVDWISETIRHVVNMAEIGGLAQNDKIGQTQQATSSKGADVSDWTDILASNPSWYLRLALTMDMALSKNRIPEERDFPVGLRSLFSGGFGANANAPIGSDSGVGKGPTSTADASMLDAGHRVNLHSDISGLSYPTAAATAAPDLYTKTSSMMNAGMEGRTMVAGEANGMTGNSISNGDNLGDDYSSEFLMSPHHLAMSMGVAMGMDLDMDLDMDLIEMDMDMGFSALSAPSVATQLQSSDEEMSPPVSSTTESIDTAPTSEGVSAKGAGVDIPTREEEGAGIEDEHDWIEQAWDADGGEMRESDRDTAKALLEAMSSA</sequence>
<evidence type="ECO:0000259" key="4">
    <source>
        <dbReference type="PROSITE" id="PS50048"/>
    </source>
</evidence>
<keyword evidence="1" id="KW-0479">Metal-binding</keyword>
<dbReference type="GO" id="GO:0008270">
    <property type="term" value="F:zinc ion binding"/>
    <property type="evidence" value="ECO:0007669"/>
    <property type="project" value="InterPro"/>
</dbReference>
<evidence type="ECO:0000256" key="1">
    <source>
        <dbReference type="ARBA" id="ARBA00022723"/>
    </source>
</evidence>
<dbReference type="PROSITE" id="PS50048">
    <property type="entry name" value="ZN2_CY6_FUNGAL_2"/>
    <property type="match status" value="1"/>
</dbReference>
<dbReference type="SMART" id="SM00066">
    <property type="entry name" value="GAL4"/>
    <property type="match status" value="1"/>
</dbReference>
<feature type="compositionally biased region" description="Polar residues" evidence="3">
    <location>
        <begin position="216"/>
        <end position="229"/>
    </location>
</feature>
<dbReference type="GO" id="GO:0003677">
    <property type="term" value="F:DNA binding"/>
    <property type="evidence" value="ECO:0007669"/>
    <property type="project" value="InterPro"/>
</dbReference>
<dbReference type="Proteomes" id="UP000007796">
    <property type="component" value="Unassembled WGS sequence"/>
</dbReference>
<dbReference type="SUPFAM" id="SSF57701">
    <property type="entry name" value="Zn2/Cys6 DNA-binding domain"/>
    <property type="match status" value="1"/>
</dbReference>
<dbReference type="HOGENOM" id="CLU_006329_9_0_1"/>
<feature type="region of interest" description="Disordered" evidence="3">
    <location>
        <begin position="139"/>
        <end position="256"/>
    </location>
</feature>
<feature type="compositionally biased region" description="Low complexity" evidence="3">
    <location>
        <begin position="80"/>
        <end position="97"/>
    </location>
</feature>
<dbReference type="CDD" id="cd12148">
    <property type="entry name" value="fungal_TF_MHR"/>
    <property type="match status" value="1"/>
</dbReference>
<dbReference type="PROSITE" id="PS00463">
    <property type="entry name" value="ZN2_CY6_FUNGAL_1"/>
    <property type="match status" value="1"/>
</dbReference>
<dbReference type="Pfam" id="PF04082">
    <property type="entry name" value="Fungal_trans"/>
    <property type="match status" value="1"/>
</dbReference>
<feature type="region of interest" description="Disordered" evidence="3">
    <location>
        <begin position="80"/>
        <end position="106"/>
    </location>
</feature>
<feature type="domain" description="Zn(2)-C6 fungal-type" evidence="4">
    <location>
        <begin position="27"/>
        <end position="59"/>
    </location>
</feature>
<dbReference type="InterPro" id="IPR001138">
    <property type="entry name" value="Zn2Cys6_DnaBD"/>
</dbReference>
<dbReference type="InParanoid" id="F0XDH8"/>
<dbReference type="InterPro" id="IPR007219">
    <property type="entry name" value="XnlR_reg_dom"/>
</dbReference>
<dbReference type="OrthoDB" id="5121955at2759"/>
<feature type="compositionally biased region" description="Polar residues" evidence="3">
    <location>
        <begin position="150"/>
        <end position="173"/>
    </location>
</feature>
<gene>
    <name evidence="5" type="ORF">CMQ_1329</name>
</gene>
<accession>F0XDH8</accession>
<feature type="compositionally biased region" description="Basic and acidic residues" evidence="3">
    <location>
        <begin position="187"/>
        <end position="207"/>
    </location>
</feature>
<dbReference type="InterPro" id="IPR036864">
    <property type="entry name" value="Zn2-C6_fun-type_DNA-bd_sf"/>
</dbReference>
<name>F0XDH8_GROCL</name>
<dbReference type="EMBL" id="GL629765">
    <property type="protein sequence ID" value="EFX04401.1"/>
    <property type="molecule type" value="Genomic_DNA"/>
</dbReference>
<evidence type="ECO:0000256" key="2">
    <source>
        <dbReference type="ARBA" id="ARBA00023242"/>
    </source>
</evidence>
<dbReference type="eggNOG" id="ENOG502SI3E">
    <property type="taxonomic scope" value="Eukaryota"/>
</dbReference>
<dbReference type="GO" id="GO:0000981">
    <property type="term" value="F:DNA-binding transcription factor activity, RNA polymerase II-specific"/>
    <property type="evidence" value="ECO:0007669"/>
    <property type="project" value="InterPro"/>
</dbReference>
<protein>
    <submittedName>
        <fullName evidence="5">Fungal transcriptional regulatory protein</fullName>
    </submittedName>
</protein>
<dbReference type="CDD" id="cd00067">
    <property type="entry name" value="GAL4"/>
    <property type="match status" value="1"/>
</dbReference>
<feature type="compositionally biased region" description="Low complexity" evidence="3">
    <location>
        <begin position="230"/>
        <end position="242"/>
    </location>
</feature>
<feature type="compositionally biased region" description="Polar residues" evidence="3">
    <location>
        <begin position="990"/>
        <end position="1006"/>
    </location>
</feature>
<dbReference type="GeneID" id="25974195"/>
<keyword evidence="2" id="KW-0539">Nucleus</keyword>
<dbReference type="InterPro" id="IPR052761">
    <property type="entry name" value="Fungal_Detox/Toxin_TFs"/>
</dbReference>
<evidence type="ECO:0000313" key="5">
    <source>
        <dbReference type="EMBL" id="EFX04401.1"/>
    </source>
</evidence>
<dbReference type="GO" id="GO:0006351">
    <property type="term" value="P:DNA-templated transcription"/>
    <property type="evidence" value="ECO:0007669"/>
    <property type="project" value="InterPro"/>
</dbReference>
<dbReference type="STRING" id="655863.F0XDH8"/>